<keyword evidence="5 8" id="KW-0238">DNA-binding</keyword>
<dbReference type="PANTHER" id="PTHR31992:SF108">
    <property type="entry name" value="DOF ZINC FINGER PROTEIN"/>
    <property type="match status" value="1"/>
</dbReference>
<evidence type="ECO:0000313" key="12">
    <source>
        <dbReference type="EMBL" id="KAG6573278.1"/>
    </source>
</evidence>
<keyword evidence="2 8" id="KW-0863">Zinc-finger</keyword>
<feature type="compositionally biased region" description="Low complexity" evidence="10">
    <location>
        <begin position="82"/>
        <end position="94"/>
    </location>
</feature>
<evidence type="ECO:0000256" key="5">
    <source>
        <dbReference type="ARBA" id="ARBA00023125"/>
    </source>
</evidence>
<evidence type="ECO:0000256" key="6">
    <source>
        <dbReference type="ARBA" id="ARBA00023163"/>
    </source>
</evidence>
<keyword evidence="13" id="KW-1185">Reference proteome</keyword>
<evidence type="ECO:0000256" key="10">
    <source>
        <dbReference type="SAM" id="MobiDB-lite"/>
    </source>
</evidence>
<evidence type="ECO:0000256" key="4">
    <source>
        <dbReference type="ARBA" id="ARBA00023015"/>
    </source>
</evidence>
<keyword evidence="6 9" id="KW-0804">Transcription</keyword>
<reference evidence="12 13" key="1">
    <citation type="journal article" date="2021" name="Hortic Res">
        <title>The domestication of Cucurbita argyrosperma as revealed by the genome of its wild relative.</title>
        <authorList>
            <person name="Barrera-Redondo J."/>
            <person name="Sanchez-de la Vega G."/>
            <person name="Aguirre-Liguori J.A."/>
            <person name="Castellanos-Morales G."/>
            <person name="Gutierrez-Guerrero Y.T."/>
            <person name="Aguirre-Dugua X."/>
            <person name="Aguirre-Planter E."/>
            <person name="Tenaillon M.I."/>
            <person name="Lira-Saade R."/>
            <person name="Eguiarte L.E."/>
        </authorList>
    </citation>
    <scope>NUCLEOTIDE SEQUENCE [LARGE SCALE GENOMIC DNA]</scope>
    <source>
        <strain evidence="12">JBR-2021</strain>
    </source>
</reference>
<keyword evidence="4 9" id="KW-0805">Transcription regulation</keyword>
<dbReference type="GO" id="GO:0008270">
    <property type="term" value="F:zinc ion binding"/>
    <property type="evidence" value="ECO:0007669"/>
    <property type="project" value="UniProtKB-KW"/>
</dbReference>
<organism evidence="12 13">
    <name type="scientific">Cucurbita argyrosperma subsp. sororia</name>
    <dbReference type="NCBI Taxonomy" id="37648"/>
    <lineage>
        <taxon>Eukaryota</taxon>
        <taxon>Viridiplantae</taxon>
        <taxon>Streptophyta</taxon>
        <taxon>Embryophyta</taxon>
        <taxon>Tracheophyta</taxon>
        <taxon>Spermatophyta</taxon>
        <taxon>Magnoliopsida</taxon>
        <taxon>eudicotyledons</taxon>
        <taxon>Gunneridae</taxon>
        <taxon>Pentapetalae</taxon>
        <taxon>rosids</taxon>
        <taxon>fabids</taxon>
        <taxon>Cucurbitales</taxon>
        <taxon>Cucurbitaceae</taxon>
        <taxon>Cucurbiteae</taxon>
        <taxon>Cucurbita</taxon>
    </lineage>
</organism>
<name>A0AAV6M0J6_9ROSI</name>
<evidence type="ECO:0000256" key="2">
    <source>
        <dbReference type="ARBA" id="ARBA00022771"/>
    </source>
</evidence>
<dbReference type="Proteomes" id="UP000685013">
    <property type="component" value="Chromosome 18"/>
</dbReference>
<dbReference type="InterPro" id="IPR045174">
    <property type="entry name" value="Dof"/>
</dbReference>
<keyword evidence="7 8" id="KW-0539">Nucleus</keyword>
<accession>A0AAV6M0J6</accession>
<dbReference type="PROSITE" id="PS50884">
    <property type="entry name" value="ZF_DOF_2"/>
    <property type="match status" value="1"/>
</dbReference>
<evidence type="ECO:0000313" key="13">
    <source>
        <dbReference type="Proteomes" id="UP000685013"/>
    </source>
</evidence>
<comment type="caution">
    <text evidence="12">The sequence shown here is derived from an EMBL/GenBank/DDBJ whole genome shotgun (WGS) entry which is preliminary data.</text>
</comment>
<keyword evidence="3 9" id="KW-0862">Zinc</keyword>
<keyword evidence="1 9" id="KW-0479">Metal-binding</keyword>
<evidence type="ECO:0000259" key="11">
    <source>
        <dbReference type="PROSITE" id="PS50884"/>
    </source>
</evidence>
<dbReference type="InterPro" id="IPR003851">
    <property type="entry name" value="Znf_Dof"/>
</dbReference>
<feature type="non-terminal residue" evidence="12">
    <location>
        <position position="1"/>
    </location>
</feature>
<evidence type="ECO:0000256" key="8">
    <source>
        <dbReference type="PROSITE-ProRule" id="PRU00071"/>
    </source>
</evidence>
<feature type="region of interest" description="Disordered" evidence="10">
    <location>
        <begin position="69"/>
        <end position="104"/>
    </location>
</feature>
<sequence length="167" mass="18534">MQGATTANEEMKPTLARPQSTEKCPRCESLNTKFCYYNNYSLSQPRYFCKSCRRYWTKGGTLRNVPIGGGCRKAKRQKPVPSFSSSSAAAIQSSPETQNAPPSLEVETVGVFENSCYLGGGYFPSSEAIHQTAMDPRVYSFGLPEQSWVHRSFSGDDHNKESSTRPP</sequence>
<evidence type="ECO:0000256" key="9">
    <source>
        <dbReference type="RuleBase" id="RU369094"/>
    </source>
</evidence>
<dbReference type="Pfam" id="PF02701">
    <property type="entry name" value="Zn_ribbon_Dof"/>
    <property type="match status" value="1"/>
</dbReference>
<dbReference type="GO" id="GO:0005634">
    <property type="term" value="C:nucleus"/>
    <property type="evidence" value="ECO:0007669"/>
    <property type="project" value="UniProtKB-SubCell"/>
</dbReference>
<feature type="domain" description="Dof-type" evidence="11">
    <location>
        <begin position="22"/>
        <end position="76"/>
    </location>
</feature>
<proteinExistence type="predicted"/>
<dbReference type="AlphaFoldDB" id="A0AAV6M0J6"/>
<protein>
    <recommendedName>
        <fullName evidence="9">Dof zinc finger protein</fullName>
    </recommendedName>
</protein>
<dbReference type="GO" id="GO:0003677">
    <property type="term" value="F:DNA binding"/>
    <property type="evidence" value="ECO:0007669"/>
    <property type="project" value="UniProtKB-UniRule"/>
</dbReference>
<dbReference type="GO" id="GO:0003700">
    <property type="term" value="F:DNA-binding transcription factor activity"/>
    <property type="evidence" value="ECO:0007669"/>
    <property type="project" value="UniProtKB-UniRule"/>
</dbReference>
<comment type="subcellular location">
    <subcellularLocation>
        <location evidence="8 9">Nucleus</location>
    </subcellularLocation>
</comment>
<gene>
    <name evidence="12" type="primary">DOF5.3</name>
    <name evidence="12" type="ORF">SDJN03_27165</name>
</gene>
<evidence type="ECO:0000256" key="7">
    <source>
        <dbReference type="ARBA" id="ARBA00023242"/>
    </source>
</evidence>
<dbReference type="PANTHER" id="PTHR31992">
    <property type="entry name" value="DOF ZINC FINGER PROTEIN DOF1.4-RELATED"/>
    <property type="match status" value="1"/>
</dbReference>
<dbReference type="EMBL" id="JAGKQH010000018">
    <property type="protein sequence ID" value="KAG6573278.1"/>
    <property type="molecule type" value="Genomic_DNA"/>
</dbReference>
<dbReference type="PROSITE" id="PS01361">
    <property type="entry name" value="ZF_DOF_1"/>
    <property type="match status" value="1"/>
</dbReference>
<evidence type="ECO:0000256" key="3">
    <source>
        <dbReference type="ARBA" id="ARBA00022833"/>
    </source>
</evidence>
<comment type="function">
    <text evidence="9">Transcription factor that binds specifically to a 5'-AA[AG]G-3' consensus core sequence.</text>
</comment>
<evidence type="ECO:0000256" key="1">
    <source>
        <dbReference type="ARBA" id="ARBA00022723"/>
    </source>
</evidence>